<feature type="region of interest" description="Disordered" evidence="1">
    <location>
        <begin position="131"/>
        <end position="183"/>
    </location>
</feature>
<name>A0AAV9HSP7_9PEZI</name>
<feature type="chain" id="PRO_5043597442" evidence="3">
    <location>
        <begin position="20"/>
        <end position="383"/>
    </location>
</feature>
<evidence type="ECO:0000313" key="4">
    <source>
        <dbReference type="EMBL" id="KAK4463885.1"/>
    </source>
</evidence>
<protein>
    <submittedName>
        <fullName evidence="4">Uncharacterized protein</fullName>
    </submittedName>
</protein>
<feature type="compositionally biased region" description="Low complexity" evidence="1">
    <location>
        <begin position="131"/>
        <end position="153"/>
    </location>
</feature>
<feature type="compositionally biased region" description="Polar residues" evidence="1">
    <location>
        <begin position="154"/>
        <end position="169"/>
    </location>
</feature>
<accession>A0AAV9HSP7</accession>
<feature type="signal peptide" evidence="3">
    <location>
        <begin position="1"/>
        <end position="19"/>
    </location>
</feature>
<reference evidence="4" key="2">
    <citation type="submission" date="2023-06" db="EMBL/GenBank/DDBJ databases">
        <authorList>
            <consortium name="Lawrence Berkeley National Laboratory"/>
            <person name="Mondo S.J."/>
            <person name="Hensen N."/>
            <person name="Bonometti L."/>
            <person name="Westerberg I."/>
            <person name="Brannstrom I.O."/>
            <person name="Guillou S."/>
            <person name="Cros-Aarteil S."/>
            <person name="Calhoun S."/>
            <person name="Haridas S."/>
            <person name="Kuo A."/>
            <person name="Pangilinan J."/>
            <person name="Riley R."/>
            <person name="Labutti K."/>
            <person name="Andreopoulos B."/>
            <person name="Lipzen A."/>
            <person name="Chen C."/>
            <person name="Yanf M."/>
            <person name="Daum C."/>
            <person name="Ng V."/>
            <person name="Clum A."/>
            <person name="Steindorff A."/>
            <person name="Ohm R."/>
            <person name="Martin F."/>
            <person name="Silar P."/>
            <person name="Natvig D."/>
            <person name="Lalanne C."/>
            <person name="Gautier V."/>
            <person name="Ament-Velasquez S.L."/>
            <person name="Kruys A."/>
            <person name="Hutchinson M.I."/>
            <person name="Powell A.J."/>
            <person name="Barry K."/>
            <person name="Miller A.N."/>
            <person name="Grigoriev I.V."/>
            <person name="Debuchy R."/>
            <person name="Gladieux P."/>
            <person name="Thoren M.H."/>
            <person name="Johannesson H."/>
        </authorList>
    </citation>
    <scope>NUCLEOTIDE SEQUENCE</scope>
    <source>
        <strain evidence="4">PSN324</strain>
    </source>
</reference>
<dbReference type="AlphaFoldDB" id="A0AAV9HSP7"/>
<reference evidence="4" key="1">
    <citation type="journal article" date="2023" name="Mol. Phylogenet. Evol.">
        <title>Genome-scale phylogeny and comparative genomics of the fungal order Sordariales.</title>
        <authorList>
            <person name="Hensen N."/>
            <person name="Bonometti L."/>
            <person name="Westerberg I."/>
            <person name="Brannstrom I.O."/>
            <person name="Guillou S."/>
            <person name="Cros-Aarteil S."/>
            <person name="Calhoun S."/>
            <person name="Haridas S."/>
            <person name="Kuo A."/>
            <person name="Mondo S."/>
            <person name="Pangilinan J."/>
            <person name="Riley R."/>
            <person name="LaButti K."/>
            <person name="Andreopoulos B."/>
            <person name="Lipzen A."/>
            <person name="Chen C."/>
            <person name="Yan M."/>
            <person name="Daum C."/>
            <person name="Ng V."/>
            <person name="Clum A."/>
            <person name="Steindorff A."/>
            <person name="Ohm R.A."/>
            <person name="Martin F."/>
            <person name="Silar P."/>
            <person name="Natvig D.O."/>
            <person name="Lalanne C."/>
            <person name="Gautier V."/>
            <person name="Ament-Velasquez S.L."/>
            <person name="Kruys A."/>
            <person name="Hutchinson M.I."/>
            <person name="Powell A.J."/>
            <person name="Barry K."/>
            <person name="Miller A.N."/>
            <person name="Grigoriev I.V."/>
            <person name="Debuchy R."/>
            <person name="Gladieux P."/>
            <person name="Hiltunen Thoren M."/>
            <person name="Johannesson H."/>
        </authorList>
    </citation>
    <scope>NUCLEOTIDE SEQUENCE</scope>
    <source>
        <strain evidence="4">PSN324</strain>
    </source>
</reference>
<keyword evidence="2" id="KW-0812">Transmembrane</keyword>
<gene>
    <name evidence="4" type="ORF">QBC42DRAFT_345110</name>
</gene>
<organism evidence="4 5">
    <name type="scientific">Cladorrhinum samala</name>
    <dbReference type="NCBI Taxonomy" id="585594"/>
    <lineage>
        <taxon>Eukaryota</taxon>
        <taxon>Fungi</taxon>
        <taxon>Dikarya</taxon>
        <taxon>Ascomycota</taxon>
        <taxon>Pezizomycotina</taxon>
        <taxon>Sordariomycetes</taxon>
        <taxon>Sordariomycetidae</taxon>
        <taxon>Sordariales</taxon>
        <taxon>Podosporaceae</taxon>
        <taxon>Cladorrhinum</taxon>
    </lineage>
</organism>
<evidence type="ECO:0000256" key="1">
    <source>
        <dbReference type="SAM" id="MobiDB-lite"/>
    </source>
</evidence>
<comment type="caution">
    <text evidence="4">The sequence shown here is derived from an EMBL/GenBank/DDBJ whole genome shotgun (WGS) entry which is preliminary data.</text>
</comment>
<feature type="region of interest" description="Disordered" evidence="1">
    <location>
        <begin position="213"/>
        <end position="258"/>
    </location>
</feature>
<sequence>MVLLTSVALFSCLAGVAWAQTAATDAPARYQGLYRKPEGGVETLNCGPNSIFATSSTYAGCCSIGGNCNFPTACATGTVTNRLGGTFTCDQGQQCYTMTVVDNSASPTQSVLVHNCAKEWAATTIYREMGPVTTSTSSPASSETSTASPGGSAISTSSTPSPNPAQNDGSKPEPEESSKPNAGMIAGITVGGVLVVLLVGFLGFWFGRRDGRGSVRGGASHHHSEEGTGSGGPFQLPLGASSSSSAPHGRTAANVSGIGSIPGVPTDPWYGFNFPAPPKSPGWRGYPESPYDKFIGVQVNEMEGDGVSVRGAARPGTGGGEKKFFAGGSFFDDEPEGIELAAGPTPPAAVYRDSSMGRKSVRMGHAELEGDGLGALVRKKSMI</sequence>
<evidence type="ECO:0000313" key="5">
    <source>
        <dbReference type="Proteomes" id="UP001321749"/>
    </source>
</evidence>
<keyword evidence="5" id="KW-1185">Reference proteome</keyword>
<proteinExistence type="predicted"/>
<feature type="transmembrane region" description="Helical" evidence="2">
    <location>
        <begin position="184"/>
        <end position="206"/>
    </location>
</feature>
<keyword evidence="2" id="KW-0472">Membrane</keyword>
<evidence type="ECO:0000256" key="2">
    <source>
        <dbReference type="SAM" id="Phobius"/>
    </source>
</evidence>
<dbReference type="Proteomes" id="UP001321749">
    <property type="component" value="Unassembled WGS sequence"/>
</dbReference>
<keyword evidence="3" id="KW-0732">Signal</keyword>
<keyword evidence="2" id="KW-1133">Transmembrane helix</keyword>
<dbReference type="EMBL" id="MU864954">
    <property type="protein sequence ID" value="KAK4463885.1"/>
    <property type="molecule type" value="Genomic_DNA"/>
</dbReference>
<evidence type="ECO:0000256" key="3">
    <source>
        <dbReference type="SAM" id="SignalP"/>
    </source>
</evidence>